<dbReference type="VEuPathDB" id="FungiDB:BD410DRAFT_843950"/>
<protein>
    <submittedName>
        <fullName evidence="2">Uncharacterized protein</fullName>
    </submittedName>
</protein>
<accession>A0A4Y7PPR2</accession>
<organism evidence="2 3">
    <name type="scientific">Rickenella mellea</name>
    <dbReference type="NCBI Taxonomy" id="50990"/>
    <lineage>
        <taxon>Eukaryota</taxon>
        <taxon>Fungi</taxon>
        <taxon>Dikarya</taxon>
        <taxon>Basidiomycota</taxon>
        <taxon>Agaricomycotina</taxon>
        <taxon>Agaricomycetes</taxon>
        <taxon>Hymenochaetales</taxon>
        <taxon>Rickenellaceae</taxon>
        <taxon>Rickenella</taxon>
    </lineage>
</organism>
<evidence type="ECO:0000313" key="2">
    <source>
        <dbReference type="EMBL" id="TDL17011.1"/>
    </source>
</evidence>
<proteinExistence type="predicted"/>
<evidence type="ECO:0000313" key="3">
    <source>
        <dbReference type="Proteomes" id="UP000294933"/>
    </source>
</evidence>
<reference evidence="2 3" key="1">
    <citation type="submission" date="2018-06" db="EMBL/GenBank/DDBJ databases">
        <title>A transcriptomic atlas of mushroom development highlights an independent origin of complex multicellularity.</title>
        <authorList>
            <consortium name="DOE Joint Genome Institute"/>
            <person name="Krizsan K."/>
            <person name="Almasi E."/>
            <person name="Merenyi Z."/>
            <person name="Sahu N."/>
            <person name="Viragh M."/>
            <person name="Koszo T."/>
            <person name="Mondo S."/>
            <person name="Kiss B."/>
            <person name="Balint B."/>
            <person name="Kues U."/>
            <person name="Barry K."/>
            <person name="Hegedus J.C."/>
            <person name="Henrissat B."/>
            <person name="Johnson J."/>
            <person name="Lipzen A."/>
            <person name="Ohm R."/>
            <person name="Nagy I."/>
            <person name="Pangilinan J."/>
            <person name="Yan J."/>
            <person name="Xiong Y."/>
            <person name="Grigoriev I.V."/>
            <person name="Hibbett D.S."/>
            <person name="Nagy L.G."/>
        </authorList>
    </citation>
    <scope>NUCLEOTIDE SEQUENCE [LARGE SCALE GENOMIC DNA]</scope>
    <source>
        <strain evidence="2 3">SZMC22713</strain>
    </source>
</reference>
<dbReference type="EMBL" id="ML170230">
    <property type="protein sequence ID" value="TDL17011.1"/>
    <property type="molecule type" value="Genomic_DNA"/>
</dbReference>
<dbReference type="Proteomes" id="UP000294933">
    <property type="component" value="Unassembled WGS sequence"/>
</dbReference>
<keyword evidence="1" id="KW-0472">Membrane</keyword>
<sequence>METPSHFTFWFLIISDLLQHLPLSVTVTAFSVLIAQVIVLWSVVIPPNLWAIQAMSRPLPYLRFLVRPNSFPTIQINLVGTHSNASSISEAFYDKARARLKIKASWVPAGITVAALPTDARSPINILFALPGESCFQ</sequence>
<keyword evidence="1" id="KW-0812">Transmembrane</keyword>
<feature type="transmembrane region" description="Helical" evidence="1">
    <location>
        <begin position="20"/>
        <end position="45"/>
    </location>
</feature>
<keyword evidence="1" id="KW-1133">Transmembrane helix</keyword>
<name>A0A4Y7PPR2_9AGAM</name>
<gene>
    <name evidence="2" type="ORF">BD410DRAFT_843950</name>
</gene>
<dbReference type="AlphaFoldDB" id="A0A4Y7PPR2"/>
<evidence type="ECO:0000256" key="1">
    <source>
        <dbReference type="SAM" id="Phobius"/>
    </source>
</evidence>
<keyword evidence="3" id="KW-1185">Reference proteome</keyword>